<evidence type="ECO:0000256" key="2">
    <source>
        <dbReference type="SAM" id="Phobius"/>
    </source>
</evidence>
<sequence length="190" mass="21590">MTTINLLPWREEARELQRKAFLGKLIASALSGFALVLLWVFLAQNQLDNQNSRNSYLQSNIAEMDKKVAEISQLKNKKQEMLSRMKVIQDLQGNRSEIVKIFDELVRAVPDGTYLDSLELSEATFKVSGYSESNSRISTLMRNLDMSHKYANSNLTRVQHDARMGEQGSVFDLQVEIERPAPAGPERSLQ</sequence>
<evidence type="ECO:0000256" key="1">
    <source>
        <dbReference type="SAM" id="Coils"/>
    </source>
</evidence>
<dbReference type="InterPro" id="IPR052534">
    <property type="entry name" value="Extracell_DNA_Util/SecSys_Comp"/>
</dbReference>
<dbReference type="InterPro" id="IPR007813">
    <property type="entry name" value="PilN"/>
</dbReference>
<evidence type="ECO:0000313" key="3">
    <source>
        <dbReference type="EMBL" id="UVW34588.1"/>
    </source>
</evidence>
<dbReference type="PANTHER" id="PTHR40278">
    <property type="entry name" value="DNA UTILIZATION PROTEIN HOFN"/>
    <property type="match status" value="1"/>
</dbReference>
<dbReference type="Proteomes" id="UP001059934">
    <property type="component" value="Chromosome"/>
</dbReference>
<organism evidence="3 4">
    <name type="scientific">SAR92 clade bacterium H455</name>
    <dbReference type="NCBI Taxonomy" id="2974818"/>
    <lineage>
        <taxon>Bacteria</taxon>
        <taxon>Pseudomonadati</taxon>
        <taxon>Pseudomonadota</taxon>
        <taxon>Gammaproteobacteria</taxon>
        <taxon>Cellvibrionales</taxon>
        <taxon>Porticoccaceae</taxon>
        <taxon>SAR92 clade</taxon>
    </lineage>
</organism>
<keyword evidence="2" id="KW-0812">Transmembrane</keyword>
<proteinExistence type="predicted"/>
<dbReference type="EMBL" id="CP103416">
    <property type="protein sequence ID" value="UVW34588.1"/>
    <property type="molecule type" value="Genomic_DNA"/>
</dbReference>
<evidence type="ECO:0000313" key="4">
    <source>
        <dbReference type="Proteomes" id="UP001059934"/>
    </source>
</evidence>
<keyword evidence="1" id="KW-0175">Coiled coil</keyword>
<keyword evidence="4" id="KW-1185">Reference proteome</keyword>
<accession>A0ABY5TQL7</accession>
<name>A0ABY5TQL7_9GAMM</name>
<keyword evidence="2" id="KW-0472">Membrane</keyword>
<reference evidence="3" key="1">
    <citation type="submission" date="2022-08" db="EMBL/GenBank/DDBJ databases">
        <title>Catabolic pathway analysis in culturable SAR92 clade bacteria reveals their overlooked roles in DMSP degradation in coastal seas.</title>
        <authorList>
            <person name="He X."/>
            <person name="Zhang X."/>
            <person name="Zhang Y."/>
        </authorList>
    </citation>
    <scope>NUCLEOTIDE SEQUENCE</scope>
    <source>
        <strain evidence="3">H455</strain>
    </source>
</reference>
<dbReference type="Pfam" id="PF05137">
    <property type="entry name" value="PilN"/>
    <property type="match status" value="1"/>
</dbReference>
<protein>
    <submittedName>
        <fullName evidence="3">PilN domain-containing protein</fullName>
    </submittedName>
</protein>
<gene>
    <name evidence="3" type="ORF">NYF23_11295</name>
</gene>
<feature type="coiled-coil region" evidence="1">
    <location>
        <begin position="57"/>
        <end position="91"/>
    </location>
</feature>
<feature type="transmembrane region" description="Helical" evidence="2">
    <location>
        <begin position="21"/>
        <end position="42"/>
    </location>
</feature>
<dbReference type="PANTHER" id="PTHR40278:SF2">
    <property type="entry name" value="TYPE IV PILUS INNER MEMBRANE COMPONENT PILN"/>
    <property type="match status" value="1"/>
</dbReference>
<keyword evidence="2" id="KW-1133">Transmembrane helix</keyword>